<dbReference type="Proteomes" id="UP000182983">
    <property type="component" value="Unassembled WGS sequence"/>
</dbReference>
<dbReference type="PROSITE" id="PS50887">
    <property type="entry name" value="GGDEF"/>
    <property type="match status" value="1"/>
</dbReference>
<dbReference type="EMBL" id="FNWO01000006">
    <property type="protein sequence ID" value="SEH35283.1"/>
    <property type="molecule type" value="Genomic_DNA"/>
</dbReference>
<feature type="transmembrane region" description="Helical" evidence="8">
    <location>
        <begin position="162"/>
        <end position="183"/>
    </location>
</feature>
<evidence type="ECO:0000259" key="9">
    <source>
        <dbReference type="PROSITE" id="PS50887"/>
    </source>
</evidence>
<feature type="domain" description="GGDEF" evidence="9">
    <location>
        <begin position="334"/>
        <end position="466"/>
    </location>
</feature>
<feature type="transmembrane region" description="Helical" evidence="8">
    <location>
        <begin position="90"/>
        <end position="112"/>
    </location>
</feature>
<keyword evidence="11" id="KW-1185">Reference proteome</keyword>
<evidence type="ECO:0000256" key="6">
    <source>
        <dbReference type="ARBA" id="ARBA00023136"/>
    </source>
</evidence>
<evidence type="ECO:0000256" key="7">
    <source>
        <dbReference type="ARBA" id="ARBA00034247"/>
    </source>
</evidence>
<dbReference type="Pfam" id="PF12098">
    <property type="entry name" value="DUF3574"/>
    <property type="match status" value="1"/>
</dbReference>
<reference evidence="11" key="1">
    <citation type="submission" date="2016-10" db="EMBL/GenBank/DDBJ databases">
        <authorList>
            <person name="Varghese N."/>
            <person name="Submissions S."/>
        </authorList>
    </citation>
    <scope>NUCLEOTIDE SEQUENCE [LARGE SCALE GENOMIC DNA]</scope>
    <source>
        <strain evidence="11">DSM 13234</strain>
    </source>
</reference>
<dbReference type="GO" id="GO:0005886">
    <property type="term" value="C:plasma membrane"/>
    <property type="evidence" value="ECO:0007669"/>
    <property type="project" value="UniProtKB-SubCell"/>
</dbReference>
<comment type="subcellular location">
    <subcellularLocation>
        <location evidence="1">Cell membrane</location>
        <topology evidence="1">Multi-pass membrane protein</topology>
    </subcellularLocation>
</comment>
<feature type="transmembrane region" description="Helical" evidence="8">
    <location>
        <begin position="273"/>
        <end position="293"/>
    </location>
</feature>
<dbReference type="AlphaFoldDB" id="A0A1H6HMS1"/>
<keyword evidence="4 8" id="KW-0812">Transmembrane</keyword>
<evidence type="ECO:0000313" key="11">
    <source>
        <dbReference type="Proteomes" id="UP000182983"/>
    </source>
</evidence>
<evidence type="ECO:0000256" key="5">
    <source>
        <dbReference type="ARBA" id="ARBA00022989"/>
    </source>
</evidence>
<comment type="catalytic activity">
    <reaction evidence="7">
        <text>2 GTP = 3',3'-c-di-GMP + 2 diphosphate</text>
        <dbReference type="Rhea" id="RHEA:24898"/>
        <dbReference type="ChEBI" id="CHEBI:33019"/>
        <dbReference type="ChEBI" id="CHEBI:37565"/>
        <dbReference type="ChEBI" id="CHEBI:58805"/>
        <dbReference type="EC" id="2.7.7.65"/>
    </reaction>
</comment>
<feature type="transmembrane region" description="Helical" evidence="8">
    <location>
        <begin position="20"/>
        <end position="38"/>
    </location>
</feature>
<evidence type="ECO:0000256" key="4">
    <source>
        <dbReference type="ARBA" id="ARBA00022692"/>
    </source>
</evidence>
<evidence type="ECO:0000313" key="10">
    <source>
        <dbReference type="EMBL" id="SEH35283.1"/>
    </source>
</evidence>
<dbReference type="Gene3D" id="3.30.70.270">
    <property type="match status" value="1"/>
</dbReference>
<evidence type="ECO:0000256" key="2">
    <source>
        <dbReference type="ARBA" id="ARBA00012528"/>
    </source>
</evidence>
<proteinExistence type="predicted"/>
<dbReference type="PANTHER" id="PTHR45138">
    <property type="entry name" value="REGULATORY COMPONENTS OF SENSORY TRANSDUCTION SYSTEM"/>
    <property type="match status" value="1"/>
</dbReference>
<evidence type="ECO:0000256" key="3">
    <source>
        <dbReference type="ARBA" id="ARBA00022475"/>
    </source>
</evidence>
<feature type="transmembrane region" description="Helical" evidence="8">
    <location>
        <begin position="246"/>
        <end position="267"/>
    </location>
</feature>
<gene>
    <name evidence="10" type="ORF">SAMN04244559_01743</name>
</gene>
<dbReference type="SUPFAM" id="SSF55073">
    <property type="entry name" value="Nucleotide cyclase"/>
    <property type="match status" value="1"/>
</dbReference>
<dbReference type="FunFam" id="3.30.70.270:FF:000001">
    <property type="entry name" value="Diguanylate cyclase domain protein"/>
    <property type="match status" value="1"/>
</dbReference>
<dbReference type="InterPro" id="IPR021957">
    <property type="entry name" value="DUF3574"/>
</dbReference>
<sequence>MSPIGPMVAYIERYGRRMVLAVLAWVGLWSVSSVLGYAPHASLWFPPSALDVALFLSFGRAAIPMVWIGAGLPTILGGAITGEPLGWSQIAQAVVYGAIHVCSYGGFAWVLGRGHSSRDKTDRVGAGFLSAPLFCGVAAVGGVLNLVVFADFTLERALSLISAWWIGDLIAVCTLTLPLLYLIDRRRFDDPLQVAVLRWLVVTTALFCASSSLVTFSAGKIPLSLVAYLQLIPLLWAAHRLSPISIALLVSWTELLFVGRAMLFGAGEGAFEYQGAMLAIGAIAYVGTAIQVLRAERSYFERLASIDGLTGLMNRMTFYALAETELARTRRRNGSLSVAVIDLDHFKRINDSQGHAVGDRALLLVAECLTSVVRTGDLTARWGGEEFVVCFPDTGLTTALEISERLRRAVATLSLGDGTAMAMLTASIGVAEIGGGESLPDAINRADSALYAAKTDGRNRVRSADFPAVPAVLSSAPKTTSDGGGDMTATRIASVALIALLAACAPQPAPDADPVVVELVFGLSTGRGGDVAPGAWDSFLTDVLAPRTPGFTALDCQGGWISGGTLVREGCKYVIVMTSRAGLPALAEAVDAYRRRFDQDSVLWIERACPPEQCRFETGLPRR</sequence>
<dbReference type="Pfam" id="PF00990">
    <property type="entry name" value="GGDEF"/>
    <property type="match status" value="1"/>
</dbReference>
<keyword evidence="3" id="KW-1003">Cell membrane</keyword>
<keyword evidence="6 8" id="KW-0472">Membrane</keyword>
<evidence type="ECO:0000256" key="8">
    <source>
        <dbReference type="SAM" id="Phobius"/>
    </source>
</evidence>
<dbReference type="EC" id="2.7.7.65" evidence="2"/>
<dbReference type="OrthoDB" id="7366409at2"/>
<evidence type="ECO:0000256" key="1">
    <source>
        <dbReference type="ARBA" id="ARBA00004651"/>
    </source>
</evidence>
<accession>A0A1H6HMS1</accession>
<feature type="transmembrane region" description="Helical" evidence="8">
    <location>
        <begin position="50"/>
        <end position="70"/>
    </location>
</feature>
<feature type="transmembrane region" description="Helical" evidence="8">
    <location>
        <begin position="124"/>
        <end position="150"/>
    </location>
</feature>
<dbReference type="InterPro" id="IPR007895">
    <property type="entry name" value="MASE1"/>
</dbReference>
<dbReference type="PANTHER" id="PTHR45138:SF9">
    <property type="entry name" value="DIGUANYLATE CYCLASE DGCM-RELATED"/>
    <property type="match status" value="1"/>
</dbReference>
<feature type="transmembrane region" description="Helical" evidence="8">
    <location>
        <begin position="195"/>
        <end position="215"/>
    </location>
</feature>
<dbReference type="NCBIfam" id="TIGR00254">
    <property type="entry name" value="GGDEF"/>
    <property type="match status" value="1"/>
</dbReference>
<protein>
    <recommendedName>
        <fullName evidence="2">diguanylate cyclase</fullName>
        <ecNumber evidence="2">2.7.7.65</ecNumber>
    </recommendedName>
</protein>
<name>A0A1H6HMS1_MAGFU</name>
<dbReference type="GO" id="GO:0052621">
    <property type="term" value="F:diguanylate cyclase activity"/>
    <property type="evidence" value="ECO:0007669"/>
    <property type="project" value="UniProtKB-EC"/>
</dbReference>
<dbReference type="SMART" id="SM00267">
    <property type="entry name" value="GGDEF"/>
    <property type="match status" value="1"/>
</dbReference>
<organism evidence="10 11">
    <name type="scientific">Magnetospirillum fulvum</name>
    <name type="common">Rhodospirillum fulvum</name>
    <dbReference type="NCBI Taxonomy" id="1082"/>
    <lineage>
        <taxon>Bacteria</taxon>
        <taxon>Pseudomonadati</taxon>
        <taxon>Pseudomonadota</taxon>
        <taxon>Alphaproteobacteria</taxon>
        <taxon>Rhodospirillales</taxon>
        <taxon>Rhodospirillaceae</taxon>
        <taxon>Magnetospirillum</taxon>
    </lineage>
</organism>
<keyword evidence="5 8" id="KW-1133">Transmembrane helix</keyword>
<dbReference type="InterPro" id="IPR029787">
    <property type="entry name" value="Nucleotide_cyclase"/>
</dbReference>
<dbReference type="Pfam" id="PF05231">
    <property type="entry name" value="MASE1"/>
    <property type="match status" value="1"/>
</dbReference>
<dbReference type="InterPro" id="IPR050469">
    <property type="entry name" value="Diguanylate_Cyclase"/>
</dbReference>
<dbReference type="InterPro" id="IPR000160">
    <property type="entry name" value="GGDEF_dom"/>
</dbReference>
<dbReference type="CDD" id="cd01949">
    <property type="entry name" value="GGDEF"/>
    <property type="match status" value="1"/>
</dbReference>
<dbReference type="InterPro" id="IPR043128">
    <property type="entry name" value="Rev_trsase/Diguanyl_cyclase"/>
</dbReference>